<dbReference type="PROSITE" id="PS00108">
    <property type="entry name" value="PROTEIN_KINASE_ST"/>
    <property type="match status" value="1"/>
</dbReference>
<reference evidence="11" key="1">
    <citation type="journal article" date="2017" name="Genome Announc.">
        <title>Genome sequences of Cyberlindnera fabianii 65, Pichia kudriavzevii 129, and Saccharomyces cerevisiae 131 isolated from fermented masau fruits in Zimbabwe.</title>
        <authorList>
            <person name="van Rijswijck I.M.H."/>
            <person name="Derks M.F.L."/>
            <person name="Abee T."/>
            <person name="de Ridder D."/>
            <person name="Smid E.J."/>
        </authorList>
    </citation>
    <scope>NUCLEOTIDE SEQUENCE [LARGE SCALE GENOMIC DNA]</scope>
    <source>
        <strain evidence="11">129</strain>
    </source>
</reference>
<dbReference type="Pfam" id="PF00069">
    <property type="entry name" value="Pkinase"/>
    <property type="match status" value="2"/>
</dbReference>
<dbReference type="PANTHER" id="PTHR44167:SF23">
    <property type="entry name" value="CDC7 KINASE, ISOFORM A-RELATED"/>
    <property type="match status" value="1"/>
</dbReference>
<dbReference type="GO" id="GO:0005634">
    <property type="term" value="C:nucleus"/>
    <property type="evidence" value="ECO:0007669"/>
    <property type="project" value="TreeGrafter"/>
</dbReference>
<keyword evidence="10" id="KW-0132">Cell division</keyword>
<protein>
    <recommendedName>
        <fullName evidence="1">non-specific serine/threonine protein kinase</fullName>
        <ecNumber evidence="1">2.7.11.1</ecNumber>
    </recommendedName>
</protein>
<dbReference type="EC" id="2.7.11.1" evidence="1"/>
<feature type="binding site" evidence="7">
    <location>
        <position position="210"/>
    </location>
    <ligand>
        <name>ATP</name>
        <dbReference type="ChEBI" id="CHEBI:30616"/>
    </ligand>
</feature>
<keyword evidence="6 7" id="KW-0067">ATP-binding</keyword>
<dbReference type="VEuPathDB" id="FungiDB:C5L36_0B01400"/>
<keyword evidence="10" id="KW-0131">Cell cycle</keyword>
<dbReference type="Gene3D" id="3.30.200.20">
    <property type="entry name" value="Phosphorylase Kinase, domain 1"/>
    <property type="match status" value="1"/>
</dbReference>
<dbReference type="GO" id="GO:0044773">
    <property type="term" value="P:mitotic DNA damage checkpoint signaling"/>
    <property type="evidence" value="ECO:0007669"/>
    <property type="project" value="TreeGrafter"/>
</dbReference>
<dbReference type="Proteomes" id="UP000189274">
    <property type="component" value="Unassembled WGS sequence"/>
</dbReference>
<evidence type="ECO:0000313" key="11">
    <source>
        <dbReference type="Proteomes" id="UP000189274"/>
    </source>
</evidence>
<evidence type="ECO:0000256" key="3">
    <source>
        <dbReference type="ARBA" id="ARBA00022679"/>
    </source>
</evidence>
<comment type="caution">
    <text evidence="10">The sequence shown here is derived from an EMBL/GenBank/DDBJ whole genome shotgun (WGS) entry which is preliminary data.</text>
</comment>
<feature type="region of interest" description="Disordered" evidence="8">
    <location>
        <begin position="360"/>
        <end position="379"/>
    </location>
</feature>
<dbReference type="PROSITE" id="PS50011">
    <property type="entry name" value="PROTEIN_KINASE_DOM"/>
    <property type="match status" value="1"/>
</dbReference>
<keyword evidence="5" id="KW-0418">Kinase</keyword>
<evidence type="ECO:0000256" key="8">
    <source>
        <dbReference type="SAM" id="MobiDB-lite"/>
    </source>
</evidence>
<dbReference type="GO" id="GO:0051301">
    <property type="term" value="P:cell division"/>
    <property type="evidence" value="ECO:0007669"/>
    <property type="project" value="UniProtKB-KW"/>
</dbReference>
<evidence type="ECO:0000256" key="1">
    <source>
        <dbReference type="ARBA" id="ARBA00012513"/>
    </source>
</evidence>
<dbReference type="InterPro" id="IPR011009">
    <property type="entry name" value="Kinase-like_dom_sf"/>
</dbReference>
<dbReference type="GO" id="GO:0030447">
    <property type="term" value="P:filamentous growth"/>
    <property type="evidence" value="ECO:0007669"/>
    <property type="project" value="UniProtKB-ARBA"/>
</dbReference>
<dbReference type="AlphaFoldDB" id="A0A1V2LLP3"/>
<feature type="compositionally biased region" description="Basic and acidic residues" evidence="8">
    <location>
        <begin position="109"/>
        <end position="118"/>
    </location>
</feature>
<dbReference type="GO" id="GO:0005524">
    <property type="term" value="F:ATP binding"/>
    <property type="evidence" value="ECO:0007669"/>
    <property type="project" value="UniProtKB-UniRule"/>
</dbReference>
<evidence type="ECO:0000259" key="9">
    <source>
        <dbReference type="PROSITE" id="PS50011"/>
    </source>
</evidence>
<organism evidence="10 11">
    <name type="scientific">Pichia kudriavzevii</name>
    <name type="common">Yeast</name>
    <name type="synonym">Issatchenkia orientalis</name>
    <dbReference type="NCBI Taxonomy" id="4909"/>
    <lineage>
        <taxon>Eukaryota</taxon>
        <taxon>Fungi</taxon>
        <taxon>Dikarya</taxon>
        <taxon>Ascomycota</taxon>
        <taxon>Saccharomycotina</taxon>
        <taxon>Pichiomycetes</taxon>
        <taxon>Pichiales</taxon>
        <taxon>Pichiaceae</taxon>
        <taxon>Pichia</taxon>
    </lineage>
</organism>
<evidence type="ECO:0000256" key="5">
    <source>
        <dbReference type="ARBA" id="ARBA00022777"/>
    </source>
</evidence>
<dbReference type="SUPFAM" id="SSF56112">
    <property type="entry name" value="Protein kinase-like (PK-like)"/>
    <property type="match status" value="1"/>
</dbReference>
<dbReference type="GO" id="GO:0004674">
    <property type="term" value="F:protein serine/threonine kinase activity"/>
    <property type="evidence" value="ECO:0007669"/>
    <property type="project" value="UniProtKB-KW"/>
</dbReference>
<dbReference type="EMBL" id="MQVM01000015">
    <property type="protein sequence ID" value="ONH73358.1"/>
    <property type="molecule type" value="Genomic_DNA"/>
</dbReference>
<dbReference type="SMART" id="SM00220">
    <property type="entry name" value="S_TKc"/>
    <property type="match status" value="1"/>
</dbReference>
<evidence type="ECO:0000313" key="10">
    <source>
        <dbReference type="EMBL" id="ONH73358.1"/>
    </source>
</evidence>
<feature type="compositionally biased region" description="Polar residues" evidence="8">
    <location>
        <begin position="120"/>
        <end position="130"/>
    </location>
</feature>
<feature type="domain" description="Protein kinase" evidence="9">
    <location>
        <begin position="172"/>
        <end position="541"/>
    </location>
</feature>
<feature type="compositionally biased region" description="Basic and acidic residues" evidence="8">
    <location>
        <begin position="84"/>
        <end position="97"/>
    </location>
</feature>
<dbReference type="CDD" id="cd14019">
    <property type="entry name" value="STKc_Cdc7"/>
    <property type="match status" value="1"/>
</dbReference>
<dbReference type="InterPro" id="IPR000719">
    <property type="entry name" value="Prot_kinase_dom"/>
</dbReference>
<gene>
    <name evidence="10" type="ORF">BOH78_3222</name>
</gene>
<dbReference type="PANTHER" id="PTHR44167">
    <property type="entry name" value="OVARIAN-SPECIFIC SERINE/THREONINE-PROTEIN KINASE LOK-RELATED"/>
    <property type="match status" value="1"/>
</dbReference>
<accession>A0A1V2LLP3</accession>
<keyword evidence="4 7" id="KW-0547">Nucleotide-binding</keyword>
<proteinExistence type="predicted"/>
<dbReference type="InterPro" id="IPR017441">
    <property type="entry name" value="Protein_kinase_ATP_BS"/>
</dbReference>
<dbReference type="InterPro" id="IPR008271">
    <property type="entry name" value="Ser/Thr_kinase_AS"/>
</dbReference>
<keyword evidence="2" id="KW-0723">Serine/threonine-protein kinase</keyword>
<name>A0A1V2LLP3_PICKU</name>
<dbReference type="PROSITE" id="PS00107">
    <property type="entry name" value="PROTEIN_KINASE_ATP"/>
    <property type="match status" value="1"/>
</dbReference>
<evidence type="ECO:0000256" key="4">
    <source>
        <dbReference type="ARBA" id="ARBA00022741"/>
    </source>
</evidence>
<evidence type="ECO:0000256" key="2">
    <source>
        <dbReference type="ARBA" id="ARBA00022527"/>
    </source>
</evidence>
<sequence length="545" mass="62174">MDRESRVTELVCQSKEAEEAAGVETGYEELIQEGHKVIDNAPVPGDGELIIKEEHTCDNKERLRRHRKADKLEHALNQSILEQARNEKSRQDGDVSERKRRRNSASKSEATDMREDRPYSQVNGMSTISRGSDEYTTEELKMVLGSNYTVSPAIKQEIYDLNCSFPNLDQSYRIFNKIGEGTFSTVYLGQKVGDSLSNEKPRDTSLVALKRIYVTSSPQRIYNELNLLYSLRGSQNVAPLLDVLRFEDQVIAVLPFYQHSDFRDFYRDLPLYGIKTYMHELLLALNFIHERGVIHRDIKPTNFLYNPFTRRGVLVDFVNALAFGLAETQSECISSKCPCYTRSEFKNIYRQLEVENNSQFPKNGYLKDDQRPGRRANRAGTRGFRAPEVLLKCNNQTKSIDIWSAGVMLLTLLSRRFPFFNSTDDVDALMEITAIFGVEEMKKCAAIHGLGFECNYPRFKDRIKLETLVANAVLMDCKEGDTFADDSPAWELLCAVDKKGTVSESSLGQEYRDAFEVLNECMVLDPLDRPSASELLTYPFFSDVV</sequence>
<dbReference type="Gene3D" id="1.10.510.10">
    <property type="entry name" value="Transferase(Phosphotransferase) domain 1"/>
    <property type="match status" value="1"/>
</dbReference>
<evidence type="ECO:0000256" key="7">
    <source>
        <dbReference type="PROSITE-ProRule" id="PRU10141"/>
    </source>
</evidence>
<feature type="region of interest" description="Disordered" evidence="8">
    <location>
        <begin position="80"/>
        <end position="133"/>
    </location>
</feature>
<keyword evidence="3" id="KW-0808">Transferase</keyword>
<evidence type="ECO:0000256" key="6">
    <source>
        <dbReference type="ARBA" id="ARBA00022840"/>
    </source>
</evidence>